<reference evidence="2 3" key="1">
    <citation type="submission" date="2015-06" db="EMBL/GenBank/DDBJ databases">
        <title>Expansion of signal transduction pathways in fungi by whole-genome duplication.</title>
        <authorList>
            <consortium name="DOE Joint Genome Institute"/>
            <person name="Corrochano L.M."/>
            <person name="Kuo A."/>
            <person name="Marcet-Houben M."/>
            <person name="Polaino S."/>
            <person name="Salamov A."/>
            <person name="Villalobos J.M."/>
            <person name="Alvarez M.I."/>
            <person name="Avalos J."/>
            <person name="Benito E.P."/>
            <person name="Benoit I."/>
            <person name="Burger G."/>
            <person name="Camino L.P."/>
            <person name="Canovas D."/>
            <person name="Cerda-Olmedo E."/>
            <person name="Cheng J.-F."/>
            <person name="Dominguez A."/>
            <person name="Elias M."/>
            <person name="Eslava A.P."/>
            <person name="Glaser F."/>
            <person name="Grimwood J."/>
            <person name="Gutierrez G."/>
            <person name="Heitman J."/>
            <person name="Henrissat B."/>
            <person name="Iturriaga E.A."/>
            <person name="Lang B.F."/>
            <person name="Lavin J.L."/>
            <person name="Lee S."/>
            <person name="Li W."/>
            <person name="Lindquist E."/>
            <person name="Lopez-Garcia S."/>
            <person name="Luque E.M."/>
            <person name="Marcos A.T."/>
            <person name="Martin J."/>
            <person name="Mccluskey K."/>
            <person name="Medina H.R."/>
            <person name="Miralles-Duran A."/>
            <person name="Miyazaki A."/>
            <person name="Munoz-Torres E."/>
            <person name="Oguiza J.A."/>
            <person name="Ohm R."/>
            <person name="Olmedo M."/>
            <person name="Orejas M."/>
            <person name="Ortiz-Castellanos L."/>
            <person name="Pisabarro A.G."/>
            <person name="Rodriguez-Romero J."/>
            <person name="Ruiz-Herrera J."/>
            <person name="Ruiz-Vazquez R."/>
            <person name="Sanz C."/>
            <person name="Schackwitz W."/>
            <person name="Schmutz J."/>
            <person name="Shahriari M."/>
            <person name="Shelest E."/>
            <person name="Silva-Franco F."/>
            <person name="Soanes D."/>
            <person name="Syed K."/>
            <person name="Tagua V.G."/>
            <person name="Talbot N.J."/>
            <person name="Thon M."/>
            <person name="De Vries R.P."/>
            <person name="Wiebenga A."/>
            <person name="Yadav J.S."/>
            <person name="Braun E.L."/>
            <person name="Baker S."/>
            <person name="Garre V."/>
            <person name="Horwitz B."/>
            <person name="Torres-Martinez S."/>
            <person name="Idnurm A."/>
            <person name="Herrera-Estrella A."/>
            <person name="Gabaldon T."/>
            <person name="Grigoriev I.V."/>
        </authorList>
    </citation>
    <scope>NUCLEOTIDE SEQUENCE [LARGE SCALE GENOMIC DNA]</scope>
    <source>
        <strain evidence="2 3">CBS 277.49</strain>
    </source>
</reference>
<evidence type="ECO:0000256" key="1">
    <source>
        <dbReference type="SAM" id="MobiDB-lite"/>
    </source>
</evidence>
<feature type="compositionally biased region" description="Polar residues" evidence="1">
    <location>
        <begin position="154"/>
        <end position="163"/>
    </location>
</feature>
<evidence type="ECO:0000313" key="3">
    <source>
        <dbReference type="Proteomes" id="UP000077051"/>
    </source>
</evidence>
<sequence>MVFSSFKNKLVSLTAVVVNQVCYAVSSSVTKTTQDVLLAPRFKAYGFLEDIYHPRFQLAKDDGYCIMEQLGKIPIQTDYNSKVQFASVAEARAAMSADILEAYYTDLPGKYDSPQLYCNMTPYQQMLYDQRRDEENFDFVSYPNGDEEPIIASLPNQETNVNSQKKKKKSALKSLKSTLFRLSQK</sequence>
<protein>
    <submittedName>
        <fullName evidence="2">Uncharacterized protein</fullName>
    </submittedName>
</protein>
<gene>
    <name evidence="2" type="ORF">MUCCIDRAFT_158056</name>
</gene>
<feature type="region of interest" description="Disordered" evidence="1">
    <location>
        <begin position="148"/>
        <end position="185"/>
    </location>
</feature>
<dbReference type="VEuPathDB" id="FungiDB:MUCCIDRAFT_158056"/>
<organism evidence="2 3">
    <name type="scientific">Mucor lusitanicus CBS 277.49</name>
    <dbReference type="NCBI Taxonomy" id="747725"/>
    <lineage>
        <taxon>Eukaryota</taxon>
        <taxon>Fungi</taxon>
        <taxon>Fungi incertae sedis</taxon>
        <taxon>Mucoromycota</taxon>
        <taxon>Mucoromycotina</taxon>
        <taxon>Mucoromycetes</taxon>
        <taxon>Mucorales</taxon>
        <taxon>Mucorineae</taxon>
        <taxon>Mucoraceae</taxon>
        <taxon>Mucor</taxon>
    </lineage>
</organism>
<evidence type="ECO:0000313" key="2">
    <source>
        <dbReference type="EMBL" id="OAD07803.1"/>
    </source>
</evidence>
<comment type="caution">
    <text evidence="2">The sequence shown here is derived from an EMBL/GenBank/DDBJ whole genome shotgun (WGS) entry which is preliminary data.</text>
</comment>
<name>A0A168PJ27_MUCCL</name>
<dbReference type="OrthoDB" id="2250452at2759"/>
<accession>A0A168PJ27</accession>
<dbReference type="AlphaFoldDB" id="A0A168PJ27"/>
<proteinExistence type="predicted"/>
<keyword evidence="3" id="KW-1185">Reference proteome</keyword>
<dbReference type="EMBL" id="AMYB01000001">
    <property type="protein sequence ID" value="OAD07803.1"/>
    <property type="molecule type" value="Genomic_DNA"/>
</dbReference>
<dbReference type="Proteomes" id="UP000077051">
    <property type="component" value="Unassembled WGS sequence"/>
</dbReference>